<evidence type="ECO:0000313" key="2">
    <source>
        <dbReference type="Proteomes" id="UP001268683"/>
    </source>
</evidence>
<dbReference type="GO" id="GO:0009288">
    <property type="term" value="C:bacterial-type flagellum"/>
    <property type="evidence" value="ECO:0007669"/>
    <property type="project" value="InterPro"/>
</dbReference>
<dbReference type="KEGG" id="tmk:QGN29_08940"/>
<dbReference type="Pfam" id="PF04344">
    <property type="entry name" value="CheZ"/>
    <property type="match status" value="1"/>
</dbReference>
<name>A0AA52EFQ0_9PROT</name>
<dbReference type="EC" id="3.6.1.-" evidence="1"/>
<protein>
    <submittedName>
        <fullName evidence="1">Protein phosphatase CheZ</fullName>
        <ecNumber evidence="1">3.6.1.-</ecNumber>
    </submittedName>
</protein>
<dbReference type="Gene3D" id="1.10.287.500">
    <property type="entry name" value="Helix hairpin bin"/>
    <property type="match status" value="1"/>
</dbReference>
<accession>A0AA52EFQ0</accession>
<dbReference type="Proteomes" id="UP001268683">
    <property type="component" value="Chromosome"/>
</dbReference>
<dbReference type="GO" id="GO:0050920">
    <property type="term" value="P:regulation of chemotaxis"/>
    <property type="evidence" value="ECO:0007669"/>
    <property type="project" value="InterPro"/>
</dbReference>
<organism evidence="1 2">
    <name type="scientific">Temperatibacter marinus</name>
    <dbReference type="NCBI Taxonomy" id="1456591"/>
    <lineage>
        <taxon>Bacteria</taxon>
        <taxon>Pseudomonadati</taxon>
        <taxon>Pseudomonadota</taxon>
        <taxon>Alphaproteobacteria</taxon>
        <taxon>Kordiimonadales</taxon>
        <taxon>Temperatibacteraceae</taxon>
        <taxon>Temperatibacter</taxon>
    </lineage>
</organism>
<keyword evidence="2" id="KW-1185">Reference proteome</keyword>
<dbReference type="RefSeq" id="WP_310797513.1">
    <property type="nucleotide sequence ID" value="NZ_CP123872.1"/>
</dbReference>
<dbReference type="EMBL" id="CP123872">
    <property type="protein sequence ID" value="WND01684.1"/>
    <property type="molecule type" value="Genomic_DNA"/>
</dbReference>
<gene>
    <name evidence="1" type="ORF">QGN29_08940</name>
</gene>
<dbReference type="SUPFAM" id="SSF75708">
    <property type="entry name" value="Chemotaxis phosphatase CheZ"/>
    <property type="match status" value="1"/>
</dbReference>
<keyword evidence="1" id="KW-0378">Hydrolase</keyword>
<proteinExistence type="predicted"/>
<dbReference type="InterPro" id="IPR007439">
    <property type="entry name" value="Chemotax_Pase_CheZ"/>
</dbReference>
<sequence length="213" mass="22609">MTDSVVDLDDRISAVKEQYGEEIPIDTVGEVVSSLVSGTSQAGDIQHIAGELKELLDFITAARDELGSMRPKSLSAVDIPRAADELSAVVENTEAAAGTVMDAADTLSEIAFSMEGDQADTLMKLSTDLFEASSFQDITGQRINKVASTLDHLEDKLIALAEAIGDDYVETVEEEVFDEGGDVVNDEALLHGPQLDGEGNSQADIDALLASFD</sequence>
<evidence type="ECO:0000313" key="1">
    <source>
        <dbReference type="EMBL" id="WND01684.1"/>
    </source>
</evidence>
<dbReference type="AlphaFoldDB" id="A0AA52EFQ0"/>
<reference evidence="1" key="1">
    <citation type="submission" date="2023-04" db="EMBL/GenBank/DDBJ databases">
        <title>Complete genome sequence of Temperatibacter marinus.</title>
        <authorList>
            <person name="Rong J.-C."/>
            <person name="Yi M.-L."/>
            <person name="Zhao Q."/>
        </authorList>
    </citation>
    <scope>NUCLEOTIDE SEQUENCE</scope>
    <source>
        <strain evidence="1">NBRC 110045</strain>
    </source>
</reference>
<dbReference type="GO" id="GO:0016787">
    <property type="term" value="F:hydrolase activity"/>
    <property type="evidence" value="ECO:0007669"/>
    <property type="project" value="UniProtKB-KW"/>
</dbReference>